<dbReference type="Gene3D" id="3.60.20.10">
    <property type="entry name" value="Glutamine Phosphoribosylpyrophosphate, subunit 1, domain 1"/>
    <property type="match status" value="1"/>
</dbReference>
<dbReference type="InterPro" id="IPR029055">
    <property type="entry name" value="Ntn_hydrolases_N"/>
</dbReference>
<dbReference type="GO" id="GO:0004298">
    <property type="term" value="F:threonine-type endopeptidase activity"/>
    <property type="evidence" value="ECO:0007669"/>
    <property type="project" value="UniProtKB-KW"/>
</dbReference>
<keyword evidence="7 11" id="KW-0378">Hydrolase</keyword>
<dbReference type="Proteomes" id="UP000028828">
    <property type="component" value="Unassembled WGS sequence"/>
</dbReference>
<dbReference type="SUPFAM" id="SSF56235">
    <property type="entry name" value="N-terminal nucleophile aminohydrolases (Ntn hydrolases)"/>
    <property type="match status" value="1"/>
</dbReference>
<dbReference type="InterPro" id="IPR016050">
    <property type="entry name" value="Proteasome_bsu_CS"/>
</dbReference>
<dbReference type="Pfam" id="PF00227">
    <property type="entry name" value="Proteasome"/>
    <property type="match status" value="1"/>
</dbReference>
<evidence type="ECO:0000313" key="12">
    <source>
        <dbReference type="Proteomes" id="UP000028828"/>
    </source>
</evidence>
<proteinExistence type="predicted"/>
<keyword evidence="10" id="KW-0732">Signal</keyword>
<feature type="active site" description="Nucleophile" evidence="9">
    <location>
        <position position="170"/>
    </location>
</feature>
<evidence type="ECO:0000313" key="11">
    <source>
        <dbReference type="EMBL" id="KFG31302.1"/>
    </source>
</evidence>
<dbReference type="AlphaFoldDB" id="A0A086JGN4"/>
<evidence type="ECO:0000256" key="2">
    <source>
        <dbReference type="ARBA" id="ARBA00004123"/>
    </source>
</evidence>
<dbReference type="PANTHER" id="PTHR32194:SF0">
    <property type="entry name" value="ATP-DEPENDENT PROTEASE SUBUNIT HSLV"/>
    <property type="match status" value="1"/>
</dbReference>
<dbReference type="InterPro" id="IPR023333">
    <property type="entry name" value="Proteasome_suB-type"/>
</dbReference>
<evidence type="ECO:0000256" key="7">
    <source>
        <dbReference type="ARBA" id="ARBA00022801"/>
    </source>
</evidence>
<dbReference type="OrthoDB" id="7854943at2759"/>
<evidence type="ECO:0000256" key="5">
    <source>
        <dbReference type="ARBA" id="ARBA00022670"/>
    </source>
</evidence>
<comment type="subcellular location">
    <subcellularLocation>
        <location evidence="2">Nucleus</location>
    </subcellularLocation>
</comment>
<dbReference type="MEROPS" id="T01.010"/>
<dbReference type="EMBL" id="AEYI02001971">
    <property type="protein sequence ID" value="KFG31302.1"/>
    <property type="molecule type" value="Genomic_DNA"/>
</dbReference>
<evidence type="ECO:0000256" key="1">
    <source>
        <dbReference type="ARBA" id="ARBA00001198"/>
    </source>
</evidence>
<reference evidence="11 12" key="1">
    <citation type="submission" date="2014-03" db="EMBL/GenBank/DDBJ databases">
        <authorList>
            <person name="Sibley D."/>
            <person name="Venepally P."/>
            <person name="Karamycheva S."/>
            <person name="Hadjithomas M."/>
            <person name="Khan A."/>
            <person name="Brunk B."/>
            <person name="Roos D."/>
            <person name="Caler E."/>
            <person name="Lorenzi H."/>
        </authorList>
    </citation>
    <scope>NUCLEOTIDE SEQUENCE [LARGE SCALE GENOMIC DNA]</scope>
    <source>
        <strain evidence="12">p89</strain>
    </source>
</reference>
<feature type="chain" id="PRO_5005161943" description="proteasome endopeptidase complex" evidence="10">
    <location>
        <begin position="25"/>
        <end position="369"/>
    </location>
</feature>
<gene>
    <name evidence="11" type="ORF">TGP89_223590</name>
</gene>
<keyword evidence="4" id="KW-0963">Cytoplasm</keyword>
<dbReference type="GO" id="GO:0005634">
    <property type="term" value="C:nucleus"/>
    <property type="evidence" value="ECO:0007669"/>
    <property type="project" value="UniProtKB-SubCell"/>
</dbReference>
<keyword evidence="6" id="KW-0888">Threonine protease</keyword>
<dbReference type="PANTHER" id="PTHR32194">
    <property type="entry name" value="METALLOPROTEASE TLDD"/>
    <property type="match status" value="1"/>
</dbReference>
<comment type="caution">
    <text evidence="11">The sequence shown here is derived from an EMBL/GenBank/DDBJ whole genome shotgun (WGS) entry which is preliminary data.</text>
</comment>
<evidence type="ECO:0000256" key="10">
    <source>
        <dbReference type="SAM" id="SignalP"/>
    </source>
</evidence>
<dbReference type="PROSITE" id="PS51476">
    <property type="entry name" value="PROTEASOME_BETA_2"/>
    <property type="match status" value="1"/>
</dbReference>
<dbReference type="GO" id="GO:0051603">
    <property type="term" value="P:proteolysis involved in protein catabolic process"/>
    <property type="evidence" value="ECO:0007669"/>
    <property type="project" value="InterPro"/>
</dbReference>
<evidence type="ECO:0000256" key="6">
    <source>
        <dbReference type="ARBA" id="ARBA00022698"/>
    </source>
</evidence>
<evidence type="ECO:0000256" key="3">
    <source>
        <dbReference type="ARBA" id="ARBA00012039"/>
    </source>
</evidence>
<accession>A0A086JGN4</accession>
<dbReference type="PRINTS" id="PR00141">
    <property type="entry name" value="PROTEASOME"/>
</dbReference>
<feature type="signal peptide" evidence="10">
    <location>
        <begin position="1"/>
        <end position="24"/>
    </location>
</feature>
<keyword evidence="8 11" id="KW-0647">Proteasome</keyword>
<dbReference type="VEuPathDB" id="ToxoDB:TGP89_223590"/>
<evidence type="ECO:0000256" key="8">
    <source>
        <dbReference type="ARBA" id="ARBA00022942"/>
    </source>
</evidence>
<evidence type="ECO:0000256" key="4">
    <source>
        <dbReference type="ARBA" id="ARBA00022490"/>
    </source>
</evidence>
<sequence length="369" mass="39325">MKNYRCGRFSCLLFACAVCPSTLRKHQVTFCGIWSRFELVVFAACLRPPVQLDLEFLGKKSSHKNVLVLDGEQFLFGVHESRTQSRLPSTGRCAKPLFPTPPRGLSRTFSTRCLCPPIRHDVATMASSSCVAFSYDDLGLPVVAASSPAGLPVPSLSASGRGPTAVSTGTTIVAVSFKGGVVLGADTRTSAGSYVVNRAARKISRVHERICVCRSGSAADTQAVTQIVKLYIQQYAQELPKGEEPRVEAAANVFQSLCYQHKDALTAGLIVAGFDKVKGGQIYALPLGGALVPMQYTAGGSGSAFISAYMDANFKQNMTQEEAVNLVKNSVAYAISRDGSSGGMVRVVVITEDAMLEECVEGNKLPVAP</sequence>
<dbReference type="GO" id="GO:0019774">
    <property type="term" value="C:proteasome core complex, beta-subunit complex"/>
    <property type="evidence" value="ECO:0007669"/>
    <property type="project" value="UniProtKB-ARBA"/>
</dbReference>
<dbReference type="InterPro" id="IPR000243">
    <property type="entry name" value="Pept_T1A_subB"/>
</dbReference>
<evidence type="ECO:0000256" key="9">
    <source>
        <dbReference type="PIRSR" id="PIRSR600243-1"/>
    </source>
</evidence>
<dbReference type="PROSITE" id="PS00854">
    <property type="entry name" value="PROTEASOME_BETA_1"/>
    <property type="match status" value="1"/>
</dbReference>
<organism evidence="11 12">
    <name type="scientific">Toxoplasma gondii p89</name>
    <dbReference type="NCBI Taxonomy" id="943119"/>
    <lineage>
        <taxon>Eukaryota</taxon>
        <taxon>Sar</taxon>
        <taxon>Alveolata</taxon>
        <taxon>Apicomplexa</taxon>
        <taxon>Conoidasida</taxon>
        <taxon>Coccidia</taxon>
        <taxon>Eucoccidiorida</taxon>
        <taxon>Eimeriorina</taxon>
        <taxon>Sarcocystidae</taxon>
        <taxon>Toxoplasma</taxon>
    </lineage>
</organism>
<dbReference type="InterPro" id="IPR001353">
    <property type="entry name" value="Proteasome_sua/b"/>
</dbReference>
<dbReference type="CDD" id="cd03762">
    <property type="entry name" value="proteasome_beta_type_6"/>
    <property type="match status" value="1"/>
</dbReference>
<protein>
    <recommendedName>
        <fullName evidence="3">proteasome endopeptidase complex</fullName>
        <ecNumber evidence="3">3.4.25.1</ecNumber>
    </recommendedName>
</protein>
<dbReference type="EC" id="3.4.25.1" evidence="3"/>
<name>A0A086JGN4_TOXGO</name>
<dbReference type="GO" id="GO:0005737">
    <property type="term" value="C:cytoplasm"/>
    <property type="evidence" value="ECO:0007669"/>
    <property type="project" value="TreeGrafter"/>
</dbReference>
<keyword evidence="5" id="KW-0645">Protease</keyword>
<comment type="catalytic activity">
    <reaction evidence="1">
        <text>Cleavage of peptide bonds with very broad specificity.</text>
        <dbReference type="EC" id="3.4.25.1"/>
    </reaction>
</comment>